<dbReference type="Proteomes" id="UP001500359">
    <property type="component" value="Unassembled WGS sequence"/>
</dbReference>
<comment type="caution">
    <text evidence="1">The sequence shown here is derived from an EMBL/GenBank/DDBJ whole genome shotgun (WGS) entry which is preliminary data.</text>
</comment>
<keyword evidence="2" id="KW-1185">Reference proteome</keyword>
<reference evidence="2" key="1">
    <citation type="journal article" date="2019" name="Int. J. Syst. Evol. Microbiol.">
        <title>The Global Catalogue of Microorganisms (GCM) 10K type strain sequencing project: providing services to taxonomists for standard genome sequencing and annotation.</title>
        <authorList>
            <consortium name="The Broad Institute Genomics Platform"/>
            <consortium name="The Broad Institute Genome Sequencing Center for Infectious Disease"/>
            <person name="Wu L."/>
            <person name="Ma J."/>
        </authorList>
    </citation>
    <scope>NUCLEOTIDE SEQUENCE [LARGE SCALE GENOMIC DNA]</scope>
    <source>
        <strain evidence="2">JCM 15896</strain>
    </source>
</reference>
<name>A0ABP3X1F8_9ALTE</name>
<accession>A0ABP3X1F8</accession>
<dbReference type="EMBL" id="BAAAFD010000011">
    <property type="protein sequence ID" value="GAA0859431.1"/>
    <property type="molecule type" value="Genomic_DNA"/>
</dbReference>
<evidence type="ECO:0000313" key="2">
    <source>
        <dbReference type="Proteomes" id="UP001500359"/>
    </source>
</evidence>
<evidence type="ECO:0000313" key="1">
    <source>
        <dbReference type="EMBL" id="GAA0859431.1"/>
    </source>
</evidence>
<dbReference type="RefSeq" id="WP_343861956.1">
    <property type="nucleotide sequence ID" value="NZ_BAAAFD010000011.1"/>
</dbReference>
<sequence>MVRKAHKKQEEKIIKALTRACEKAKLHVEGFIWLTHHINPSYASDSLVITCVFETREHQTQAIESGDFAYLQELIAAQLKRINITLSTPDKHIFADNEQACHEEHNSDWQRRLAAH</sequence>
<protein>
    <recommendedName>
        <fullName evidence="3">Fis family transcriptional regulator</fullName>
    </recommendedName>
</protein>
<evidence type="ECO:0008006" key="3">
    <source>
        <dbReference type="Google" id="ProtNLM"/>
    </source>
</evidence>
<proteinExistence type="predicted"/>
<organism evidence="1 2">
    <name type="scientific">Aliiglaciecola litoralis</name>
    <dbReference type="NCBI Taxonomy" id="582857"/>
    <lineage>
        <taxon>Bacteria</taxon>
        <taxon>Pseudomonadati</taxon>
        <taxon>Pseudomonadota</taxon>
        <taxon>Gammaproteobacteria</taxon>
        <taxon>Alteromonadales</taxon>
        <taxon>Alteromonadaceae</taxon>
        <taxon>Aliiglaciecola</taxon>
    </lineage>
</organism>
<gene>
    <name evidence="1" type="ORF">GCM10009114_32880</name>
</gene>